<evidence type="ECO:0000259" key="7">
    <source>
        <dbReference type="Pfam" id="PF01386"/>
    </source>
</evidence>
<feature type="domain" description="Large ribosomal subunit protein bL25 beta" evidence="8">
    <location>
        <begin position="101"/>
        <end position="182"/>
    </location>
</feature>
<dbReference type="CDD" id="cd00495">
    <property type="entry name" value="Ribosomal_L25_TL5_CTC"/>
    <property type="match status" value="1"/>
</dbReference>
<dbReference type="GO" id="GO:0006412">
    <property type="term" value="P:translation"/>
    <property type="evidence" value="ECO:0007669"/>
    <property type="project" value="UniProtKB-UniRule"/>
</dbReference>
<feature type="region of interest" description="Disordered" evidence="6">
    <location>
        <begin position="191"/>
        <end position="232"/>
    </location>
</feature>
<proteinExistence type="inferred from homology"/>
<dbReference type="GO" id="GO:0003735">
    <property type="term" value="F:structural constituent of ribosome"/>
    <property type="evidence" value="ECO:0007669"/>
    <property type="project" value="InterPro"/>
</dbReference>
<gene>
    <name evidence="5" type="primary">rplY</name>
    <name evidence="5" type="synonym">ctc</name>
    <name evidence="9" type="ORF">AUK05_03120</name>
</gene>
<dbReference type="InterPro" id="IPR020056">
    <property type="entry name" value="Rbsml_bL25/Gln-tRNA_synth_N"/>
</dbReference>
<organism evidence="9 10">
    <name type="scientific">Candidatus Shapirobacteria bacterium CG2_30_35_20</name>
    <dbReference type="NCBI Taxonomy" id="1805376"/>
    <lineage>
        <taxon>Bacteria</taxon>
        <taxon>Candidatus Shapironibacteriota</taxon>
    </lineage>
</organism>
<dbReference type="GO" id="GO:0022625">
    <property type="term" value="C:cytosolic large ribosomal subunit"/>
    <property type="evidence" value="ECO:0007669"/>
    <property type="project" value="TreeGrafter"/>
</dbReference>
<protein>
    <recommendedName>
        <fullName evidence="5">Large ribosomal subunit protein bL25</fullName>
    </recommendedName>
    <alternativeName>
        <fullName evidence="5">General stress protein CTC</fullName>
    </alternativeName>
</protein>
<dbReference type="SUPFAM" id="SSF50715">
    <property type="entry name" value="Ribosomal protein L25-like"/>
    <property type="match status" value="1"/>
</dbReference>
<dbReference type="NCBIfam" id="TIGR00731">
    <property type="entry name" value="bL25_bact_ctc"/>
    <property type="match status" value="1"/>
</dbReference>
<comment type="similarity">
    <text evidence="5">Belongs to the bacterial ribosomal protein bL25 family. CTC subfamily.</text>
</comment>
<dbReference type="PANTHER" id="PTHR33284">
    <property type="entry name" value="RIBOSOMAL PROTEIN L25/GLN-TRNA SYNTHETASE, ANTI-CODON-BINDING DOMAIN-CONTAINING PROTEIN"/>
    <property type="match status" value="1"/>
</dbReference>
<accession>A0A1J5I667</accession>
<comment type="subunit">
    <text evidence="5">Part of the 50S ribosomal subunit; part of the 5S rRNA/L5/L18/L25 subcomplex. Contacts the 5S rRNA. Binds to the 5S rRNA independently of L5 and L18.</text>
</comment>
<dbReference type="InterPro" id="IPR011035">
    <property type="entry name" value="Ribosomal_bL25/Gln-tRNA_synth"/>
</dbReference>
<keyword evidence="3 5" id="KW-0689">Ribosomal protein</keyword>
<evidence type="ECO:0000313" key="9">
    <source>
        <dbReference type="EMBL" id="OIP86696.1"/>
    </source>
</evidence>
<sequence length="232" mass="25539">MTKTTASIQAEIRTLTGRKVKQLRNKGLTPATIYGHNFPPLSISVSTMELNKLYSHVGESTLVEIILGDSIFPVLFKNPQYHPVSSDLIHIDCHKVNLKEKIIATVPLEFIGESMSVKNGNILMTVIDEIEVEALPANLPEKIIVDISVLADIDAQITVADLIIDKSLVEVKNEVDQVIVKTDLPKVEEEVVEEAEATPADVEATSQKTPEELATKDAEKAAEKADYKKDEK</sequence>
<dbReference type="InterPro" id="IPR001021">
    <property type="entry name" value="Ribosomal_bL25_long"/>
</dbReference>
<keyword evidence="2 5" id="KW-0694">RNA-binding</keyword>
<feature type="compositionally biased region" description="Basic and acidic residues" evidence="6">
    <location>
        <begin position="209"/>
        <end position="232"/>
    </location>
</feature>
<reference evidence="9 10" key="1">
    <citation type="journal article" date="2016" name="Environ. Microbiol.">
        <title>Genomic resolution of a cold subsurface aquifer community provides metabolic insights for novel microbes adapted to high CO concentrations.</title>
        <authorList>
            <person name="Probst A.J."/>
            <person name="Castelle C.J."/>
            <person name="Singh A."/>
            <person name="Brown C.T."/>
            <person name="Anantharaman K."/>
            <person name="Sharon I."/>
            <person name="Hug L.A."/>
            <person name="Burstein D."/>
            <person name="Emerson J.B."/>
            <person name="Thomas B.C."/>
            <person name="Banfield J.F."/>
        </authorList>
    </citation>
    <scope>NUCLEOTIDE SEQUENCE [LARGE SCALE GENOMIC DNA]</scope>
    <source>
        <strain evidence="9">CG2_30_35_20</strain>
    </source>
</reference>
<dbReference type="InterPro" id="IPR037121">
    <property type="entry name" value="Ribosomal_bL25_C"/>
</dbReference>
<keyword evidence="4 5" id="KW-0687">Ribonucleoprotein</keyword>
<evidence type="ECO:0000256" key="6">
    <source>
        <dbReference type="SAM" id="MobiDB-lite"/>
    </source>
</evidence>
<dbReference type="Pfam" id="PF14693">
    <property type="entry name" value="Ribosomal_TL5_C"/>
    <property type="match status" value="1"/>
</dbReference>
<comment type="caution">
    <text evidence="9">The sequence shown here is derived from an EMBL/GenBank/DDBJ whole genome shotgun (WGS) entry which is preliminary data.</text>
</comment>
<evidence type="ECO:0000256" key="3">
    <source>
        <dbReference type="ARBA" id="ARBA00022980"/>
    </source>
</evidence>
<dbReference type="PANTHER" id="PTHR33284:SF1">
    <property type="entry name" value="RIBOSOMAL PROTEIN L25_GLN-TRNA SYNTHETASE, ANTI-CODON-BINDING DOMAIN-CONTAINING PROTEIN"/>
    <property type="match status" value="1"/>
</dbReference>
<dbReference type="Gene3D" id="2.170.120.20">
    <property type="entry name" value="Ribosomal protein L25, beta domain"/>
    <property type="match status" value="1"/>
</dbReference>
<feature type="domain" description="Large ribosomal subunit protein bL25 L25" evidence="7">
    <location>
        <begin position="8"/>
        <end position="92"/>
    </location>
</feature>
<keyword evidence="1 5" id="KW-0699">rRNA-binding</keyword>
<evidence type="ECO:0000256" key="2">
    <source>
        <dbReference type="ARBA" id="ARBA00022884"/>
    </source>
</evidence>
<evidence type="ECO:0000259" key="8">
    <source>
        <dbReference type="Pfam" id="PF14693"/>
    </source>
</evidence>
<dbReference type="EMBL" id="MNZO01000045">
    <property type="protein sequence ID" value="OIP86696.1"/>
    <property type="molecule type" value="Genomic_DNA"/>
</dbReference>
<evidence type="ECO:0000313" key="10">
    <source>
        <dbReference type="Proteomes" id="UP000182344"/>
    </source>
</evidence>
<comment type="function">
    <text evidence="5">This is one of the proteins that binds to the 5S RNA in the ribosome where it forms part of the central protuberance.</text>
</comment>
<dbReference type="STRING" id="1805376.AUK05_03120"/>
<name>A0A1J5I667_9BACT</name>
<evidence type="ECO:0000256" key="4">
    <source>
        <dbReference type="ARBA" id="ARBA00023274"/>
    </source>
</evidence>
<evidence type="ECO:0000256" key="5">
    <source>
        <dbReference type="HAMAP-Rule" id="MF_01334"/>
    </source>
</evidence>
<evidence type="ECO:0000256" key="1">
    <source>
        <dbReference type="ARBA" id="ARBA00022730"/>
    </source>
</evidence>
<dbReference type="InterPro" id="IPR029751">
    <property type="entry name" value="Ribosomal_L25_dom"/>
</dbReference>
<dbReference type="AlphaFoldDB" id="A0A1J5I667"/>
<dbReference type="Proteomes" id="UP000182344">
    <property type="component" value="Unassembled WGS sequence"/>
</dbReference>
<dbReference type="GO" id="GO:0008097">
    <property type="term" value="F:5S rRNA binding"/>
    <property type="evidence" value="ECO:0007669"/>
    <property type="project" value="InterPro"/>
</dbReference>
<dbReference type="Gene3D" id="2.40.240.10">
    <property type="entry name" value="Ribosomal Protein L25, Chain P"/>
    <property type="match status" value="1"/>
</dbReference>
<dbReference type="HAMAP" id="MF_01334">
    <property type="entry name" value="Ribosomal_bL25_CTC"/>
    <property type="match status" value="1"/>
</dbReference>
<dbReference type="InterPro" id="IPR020930">
    <property type="entry name" value="Ribosomal_uL5_bac-type"/>
</dbReference>
<dbReference type="InterPro" id="IPR020057">
    <property type="entry name" value="Ribosomal_bL25_b-dom"/>
</dbReference>
<dbReference type="Pfam" id="PF01386">
    <property type="entry name" value="Ribosomal_L25p"/>
    <property type="match status" value="1"/>
</dbReference>